<protein>
    <recommendedName>
        <fullName evidence="3">Phenylalanyl-tRNA synthetase subunit beta</fullName>
    </recommendedName>
</protein>
<name>A0A1B9AZC8_9BACI</name>
<evidence type="ECO:0000313" key="1">
    <source>
        <dbReference type="EMBL" id="OCA89160.1"/>
    </source>
</evidence>
<sequence length="135" mass="15259">MLKVLFVTVIILALLAVGAFYVGTKIVSDKVMDQFSNQLENSGEMDQIKEKVKNDPELQKFIAEGANVDSKTLPFQTKEEATRQLVKKFNVSELRDMQADLQQGNKQEVLNKLEGKLTDKELLALKVLAYKELNK</sequence>
<dbReference type="EMBL" id="MAYT01000012">
    <property type="protein sequence ID" value="OCA89160.1"/>
    <property type="molecule type" value="Genomic_DNA"/>
</dbReference>
<dbReference type="AlphaFoldDB" id="A0A1B9AZC8"/>
<dbReference type="Proteomes" id="UP000092578">
    <property type="component" value="Unassembled WGS sequence"/>
</dbReference>
<keyword evidence="2" id="KW-1185">Reference proteome</keyword>
<proteinExistence type="predicted"/>
<reference evidence="2" key="1">
    <citation type="submission" date="2016-05" db="EMBL/GenBank/DDBJ databases">
        <authorList>
            <person name="Liu B."/>
            <person name="Wang J."/>
            <person name="Zhu Y."/>
            <person name="Liu G."/>
            <person name="Chen Q."/>
            <person name="Chen Z."/>
            <person name="Lan J."/>
            <person name="Che J."/>
            <person name="Ge C."/>
            <person name="Shi H."/>
            <person name="Pan Z."/>
            <person name="Liu X."/>
        </authorList>
    </citation>
    <scope>NUCLEOTIDE SEQUENCE [LARGE SCALE GENOMIC DNA]</scope>
    <source>
        <strain evidence="2">FJAT-27215</strain>
    </source>
</reference>
<evidence type="ECO:0008006" key="3">
    <source>
        <dbReference type="Google" id="ProtNLM"/>
    </source>
</evidence>
<organism evidence="1 2">
    <name type="scientific">Pseudobacillus wudalianchiensis</name>
    <dbReference type="NCBI Taxonomy" id="1743143"/>
    <lineage>
        <taxon>Bacteria</taxon>
        <taxon>Bacillati</taxon>
        <taxon>Bacillota</taxon>
        <taxon>Bacilli</taxon>
        <taxon>Bacillales</taxon>
        <taxon>Bacillaceae</taxon>
        <taxon>Pseudobacillus</taxon>
    </lineage>
</organism>
<evidence type="ECO:0000313" key="2">
    <source>
        <dbReference type="Proteomes" id="UP000092578"/>
    </source>
</evidence>
<comment type="caution">
    <text evidence="1">The sequence shown here is derived from an EMBL/GenBank/DDBJ whole genome shotgun (WGS) entry which is preliminary data.</text>
</comment>
<accession>A0A1B9AZC8</accession>
<gene>
    <name evidence="1" type="ORF">A8F95_05820</name>
</gene>